<reference evidence="1 2" key="1">
    <citation type="journal article" date="2013" name="Genome Announc.">
        <title>Draft Genome Sequence of Arcticibacter svalbardensis Strain MN12-7T, a Member of the Family Sphingobacteriaceae Isolated from an Arctic Soil Sample.</title>
        <authorList>
            <person name="Shivaji S."/>
            <person name="Ara S."/>
            <person name="Prasad S."/>
            <person name="Manasa B.P."/>
            <person name="Begum Z."/>
            <person name="Singh A."/>
            <person name="Kumar Pinnaka A."/>
        </authorList>
    </citation>
    <scope>NUCLEOTIDE SEQUENCE [LARGE SCALE GENOMIC DNA]</scope>
    <source>
        <strain evidence="1 2">MN12-7</strain>
    </source>
</reference>
<evidence type="ECO:0000313" key="1">
    <source>
        <dbReference type="EMBL" id="EOR96487.1"/>
    </source>
</evidence>
<dbReference type="Proteomes" id="UP000014174">
    <property type="component" value="Unassembled WGS sequence"/>
</dbReference>
<proteinExistence type="predicted"/>
<organism evidence="1 2">
    <name type="scientific">Arcticibacter svalbardensis MN12-7</name>
    <dbReference type="NCBI Taxonomy" id="1150600"/>
    <lineage>
        <taxon>Bacteria</taxon>
        <taxon>Pseudomonadati</taxon>
        <taxon>Bacteroidota</taxon>
        <taxon>Sphingobacteriia</taxon>
        <taxon>Sphingobacteriales</taxon>
        <taxon>Sphingobacteriaceae</taxon>
        <taxon>Arcticibacter</taxon>
    </lineage>
</organism>
<sequence>MGIYKEKVLDQLNLLSDNLHQEGKDVFEVYDRGTEVIIQLKEGVDLKTFTAKFPETISSYLPEIDAEKERIKFIIGNQLESSLYILETE</sequence>
<dbReference type="OrthoDB" id="9839087at2"/>
<name>R9GXE4_9SPHI</name>
<protein>
    <submittedName>
        <fullName evidence="1">Uncharacterized protein</fullName>
    </submittedName>
</protein>
<evidence type="ECO:0000313" key="2">
    <source>
        <dbReference type="Proteomes" id="UP000014174"/>
    </source>
</evidence>
<accession>R9GXE4</accession>
<dbReference type="RefSeq" id="WP_016193640.1">
    <property type="nucleotide sequence ID" value="NZ_AQPN01000012.1"/>
</dbReference>
<dbReference type="STRING" id="1150600.ADIARSV_0390"/>
<keyword evidence="2" id="KW-1185">Reference proteome</keyword>
<comment type="caution">
    <text evidence="1">The sequence shown here is derived from an EMBL/GenBank/DDBJ whole genome shotgun (WGS) entry which is preliminary data.</text>
</comment>
<dbReference type="EMBL" id="AQPN01000012">
    <property type="protein sequence ID" value="EOR96487.1"/>
    <property type="molecule type" value="Genomic_DNA"/>
</dbReference>
<dbReference type="AlphaFoldDB" id="R9GXE4"/>
<gene>
    <name evidence="1" type="ORF">ADIARSV_0390</name>
</gene>